<organism evidence="2">
    <name type="scientific">uncultured Caudovirales phage</name>
    <dbReference type="NCBI Taxonomy" id="2100421"/>
    <lineage>
        <taxon>Viruses</taxon>
        <taxon>Duplodnaviria</taxon>
        <taxon>Heunggongvirae</taxon>
        <taxon>Uroviricota</taxon>
        <taxon>Caudoviricetes</taxon>
        <taxon>Peduoviridae</taxon>
        <taxon>Maltschvirus</taxon>
        <taxon>Maltschvirus maltsch</taxon>
    </lineage>
</organism>
<dbReference type="InterPro" id="IPR045958">
    <property type="entry name" value="DUF6378"/>
</dbReference>
<feature type="domain" description="DUF6378" evidence="1">
    <location>
        <begin position="6"/>
        <end position="83"/>
    </location>
</feature>
<dbReference type="Pfam" id="PF19905">
    <property type="entry name" value="DUF6378"/>
    <property type="match status" value="1"/>
</dbReference>
<protein>
    <recommendedName>
        <fullName evidence="1">DUF6378 domain-containing protein</fullName>
    </recommendedName>
</protein>
<evidence type="ECO:0000313" key="2">
    <source>
        <dbReference type="EMBL" id="CAB5220317.1"/>
    </source>
</evidence>
<name>A0A6J7WRE7_9CAUD</name>
<sequence>MKKEVMLHSAKSLLVERGAQYGEIRENFGRIASVATGLLGRPVSPYEIAAILLSVKLGRIPEDPAYVDSYVDGINYLAILGEFATENEDAK</sequence>
<evidence type="ECO:0000259" key="1">
    <source>
        <dbReference type="Pfam" id="PF19905"/>
    </source>
</evidence>
<accession>A0A6J7WRE7</accession>
<reference evidence="2" key="1">
    <citation type="submission" date="2020-05" db="EMBL/GenBank/DDBJ databases">
        <authorList>
            <person name="Chiriac C."/>
            <person name="Salcher M."/>
            <person name="Ghai R."/>
            <person name="Kavagutti S V."/>
        </authorList>
    </citation>
    <scope>NUCLEOTIDE SEQUENCE</scope>
</reference>
<proteinExistence type="predicted"/>
<gene>
    <name evidence="2" type="ORF">UFOVP235_36</name>
</gene>
<dbReference type="EMBL" id="LR798282">
    <property type="protein sequence ID" value="CAB5220317.1"/>
    <property type="molecule type" value="Genomic_DNA"/>
</dbReference>